<dbReference type="GO" id="GO:0051015">
    <property type="term" value="F:actin filament binding"/>
    <property type="evidence" value="ECO:0007669"/>
    <property type="project" value="TreeGrafter"/>
</dbReference>
<evidence type="ECO:0000256" key="2">
    <source>
        <dbReference type="ARBA" id="ARBA00023054"/>
    </source>
</evidence>
<dbReference type="SUPFAM" id="SSF47769">
    <property type="entry name" value="SAM/Pointed domain"/>
    <property type="match status" value="1"/>
</dbReference>
<dbReference type="GO" id="GO:0005737">
    <property type="term" value="C:cytoplasm"/>
    <property type="evidence" value="ECO:0007669"/>
    <property type="project" value="TreeGrafter"/>
</dbReference>
<dbReference type="AlphaFoldDB" id="A0A8B9VXK4"/>
<feature type="region of interest" description="Disordered" evidence="3">
    <location>
        <begin position="1"/>
        <end position="258"/>
    </location>
</feature>
<dbReference type="InterPro" id="IPR013761">
    <property type="entry name" value="SAM/pointed_sf"/>
</dbReference>
<dbReference type="Proteomes" id="UP000694549">
    <property type="component" value="Unplaced"/>
</dbReference>
<dbReference type="GO" id="GO:0014069">
    <property type="term" value="C:postsynaptic density"/>
    <property type="evidence" value="ECO:0007669"/>
    <property type="project" value="TreeGrafter"/>
</dbReference>
<keyword evidence="1" id="KW-0597">Phosphoprotein</keyword>
<dbReference type="PANTHER" id="PTHR16154:SF28">
    <property type="entry name" value="STERILE ALPHA MOTIF DOMAIN-CONTAINING PROTEIN 14"/>
    <property type="match status" value="1"/>
</dbReference>
<feature type="compositionally biased region" description="Polar residues" evidence="3">
    <location>
        <begin position="249"/>
        <end position="258"/>
    </location>
</feature>
<organism evidence="5 6">
    <name type="scientific">Anas zonorhyncha</name>
    <name type="common">Eastern spot-billed duck</name>
    <dbReference type="NCBI Taxonomy" id="75864"/>
    <lineage>
        <taxon>Eukaryota</taxon>
        <taxon>Metazoa</taxon>
        <taxon>Chordata</taxon>
        <taxon>Craniata</taxon>
        <taxon>Vertebrata</taxon>
        <taxon>Euteleostomi</taxon>
        <taxon>Archelosauria</taxon>
        <taxon>Archosauria</taxon>
        <taxon>Dinosauria</taxon>
        <taxon>Saurischia</taxon>
        <taxon>Theropoda</taxon>
        <taxon>Coelurosauria</taxon>
        <taxon>Aves</taxon>
        <taxon>Neognathae</taxon>
        <taxon>Galloanserae</taxon>
        <taxon>Anseriformes</taxon>
        <taxon>Anatidae</taxon>
        <taxon>Anatinae</taxon>
        <taxon>Anas</taxon>
    </lineage>
</organism>
<dbReference type="InterPro" id="IPR001660">
    <property type="entry name" value="SAM"/>
</dbReference>
<dbReference type="PROSITE" id="PS50105">
    <property type="entry name" value="SAM_DOMAIN"/>
    <property type="match status" value="1"/>
</dbReference>
<evidence type="ECO:0000256" key="3">
    <source>
        <dbReference type="SAM" id="MobiDB-lite"/>
    </source>
</evidence>
<name>A0A8B9VXK4_9AVES</name>
<feature type="compositionally biased region" description="Basic residues" evidence="3">
    <location>
        <begin position="57"/>
        <end position="73"/>
    </location>
</feature>
<proteinExistence type="predicted"/>
<dbReference type="SMART" id="SM00454">
    <property type="entry name" value="SAM"/>
    <property type="match status" value="1"/>
</dbReference>
<sequence length="366" mass="38995">MARGQPGDAALSHPPPGFGAQRGGGVPLAPPPGFGVAPYFTAVVPETPRLDSSLQKARARLLAKGRRHRPSRSRLRDSASSTEGEEGLDAAVRPPGVGGGRRDLGRARPPPGKIWGRGGEGGSRKGQHHRGDLESPQWRGTHLSTPLPPRRVTLRRASSSKSRKEKGSNRLSMGSREASEGPGRPSGSPFLPFSWFSDSARGSASPGSASPAGSPRHEGLSPAKSASQDSPLSDDSPPPSSSPRLPGPTTTTKCSYPYHTLSQSSDEFLDEPPGAAAGWTCRQVGQWLESLNLEQYVEEFSAHGVDGPRLLHLDGAKLKALGVGSSQDRAVLKRKLKELSLAVEKERKAQEKAEKQREKERGARLR</sequence>
<dbReference type="GO" id="GO:0007015">
    <property type="term" value="P:actin filament organization"/>
    <property type="evidence" value="ECO:0007669"/>
    <property type="project" value="TreeGrafter"/>
</dbReference>
<dbReference type="GO" id="GO:0030425">
    <property type="term" value="C:dendrite"/>
    <property type="evidence" value="ECO:0007669"/>
    <property type="project" value="TreeGrafter"/>
</dbReference>
<dbReference type="GO" id="GO:0015629">
    <property type="term" value="C:actin cytoskeleton"/>
    <property type="evidence" value="ECO:0007669"/>
    <property type="project" value="TreeGrafter"/>
</dbReference>
<dbReference type="Ensembl" id="ENSAZOT00000030644.1">
    <property type="protein sequence ID" value="ENSAZOP00000028620.1"/>
    <property type="gene ID" value="ENSAZOG00000018019.1"/>
</dbReference>
<evidence type="ECO:0000313" key="5">
    <source>
        <dbReference type="Ensembl" id="ENSAZOP00000028620.1"/>
    </source>
</evidence>
<keyword evidence="2" id="KW-0175">Coiled coil</keyword>
<dbReference type="CDD" id="cd09512">
    <property type="entry name" value="SAM_Neurabin-like"/>
    <property type="match status" value="1"/>
</dbReference>
<evidence type="ECO:0000313" key="6">
    <source>
        <dbReference type="Proteomes" id="UP000694549"/>
    </source>
</evidence>
<feature type="domain" description="SAM" evidence="4">
    <location>
        <begin position="279"/>
        <end position="342"/>
    </location>
</feature>
<reference evidence="5" key="1">
    <citation type="submission" date="2025-08" db="UniProtKB">
        <authorList>
            <consortium name="Ensembl"/>
        </authorList>
    </citation>
    <scope>IDENTIFICATION</scope>
</reference>
<keyword evidence="6" id="KW-1185">Reference proteome</keyword>
<evidence type="ECO:0000259" key="4">
    <source>
        <dbReference type="PROSITE" id="PS50105"/>
    </source>
</evidence>
<evidence type="ECO:0000256" key="1">
    <source>
        <dbReference type="ARBA" id="ARBA00022553"/>
    </source>
</evidence>
<dbReference type="InterPro" id="IPR043446">
    <property type="entry name" value="Neurabin-like"/>
</dbReference>
<dbReference type="PANTHER" id="PTHR16154">
    <property type="entry name" value="NEURABIN"/>
    <property type="match status" value="1"/>
</dbReference>
<protein>
    <submittedName>
        <fullName evidence="5">Sterile alpha motif domain containing 14</fullName>
    </submittedName>
</protein>
<feature type="compositionally biased region" description="Low complexity" evidence="3">
    <location>
        <begin position="199"/>
        <end position="214"/>
    </location>
</feature>
<dbReference type="GO" id="GO:0031175">
    <property type="term" value="P:neuron projection development"/>
    <property type="evidence" value="ECO:0007669"/>
    <property type="project" value="TreeGrafter"/>
</dbReference>
<dbReference type="GO" id="GO:0019722">
    <property type="term" value="P:calcium-mediated signaling"/>
    <property type="evidence" value="ECO:0007669"/>
    <property type="project" value="TreeGrafter"/>
</dbReference>
<feature type="region of interest" description="Disordered" evidence="3">
    <location>
        <begin position="344"/>
        <end position="366"/>
    </location>
</feature>
<dbReference type="Pfam" id="PF07647">
    <property type="entry name" value="SAM_2"/>
    <property type="match status" value="1"/>
</dbReference>
<reference evidence="5" key="2">
    <citation type="submission" date="2025-09" db="UniProtKB">
        <authorList>
            <consortium name="Ensembl"/>
        </authorList>
    </citation>
    <scope>IDENTIFICATION</scope>
</reference>
<dbReference type="FunFam" id="1.10.150.50:FF:000008">
    <property type="entry name" value="Neurabin-1 isoform 1-like protein"/>
    <property type="match status" value="1"/>
</dbReference>
<dbReference type="Gene3D" id="1.10.150.50">
    <property type="entry name" value="Transcription Factor, Ets-1"/>
    <property type="match status" value="1"/>
</dbReference>
<accession>A0A8B9VXK4</accession>